<dbReference type="InterPro" id="IPR015915">
    <property type="entry name" value="Kelch-typ_b-propeller"/>
</dbReference>
<accession>A0AAQ0B1C8</accession>
<protein>
    <recommendedName>
        <fullName evidence="5">Kelch repeat protein</fullName>
    </recommendedName>
</protein>
<dbReference type="SUPFAM" id="SSF117281">
    <property type="entry name" value="Kelch motif"/>
    <property type="match status" value="1"/>
</dbReference>
<dbReference type="AlphaFoldDB" id="A0AAQ0B1C8"/>
<evidence type="ECO:0000256" key="2">
    <source>
        <dbReference type="ARBA" id="ARBA00022737"/>
    </source>
</evidence>
<evidence type="ECO:0000313" key="3">
    <source>
        <dbReference type="EMBL" id="QOI45069.1"/>
    </source>
</evidence>
<geneLocation type="plasmid" evidence="3 4">
    <name>p4</name>
</geneLocation>
<sequence length="382" mass="41684">MKKLHNLLISIIVLLNCNTTNKNDDWKYLLITLTQYGVDRYNHQATLLTDGKVLISGGNLFTGISPPASNNLFVYNSNNNLFESYSPMKHIRSSHRAIKLENNDVLIIGGYSGENVNQTVTNSAEVFQVSNNIIGIESNLNFSRYQFDVIALSATDYLVCGGFNIGEPVLSCEKYNISTNIWTIAGTLGYSRKWTTGFQISPTQILYCGGNIAPNCELYNTANNAVTIAASLNTARFNSLSIRYNSSKIIYIGGRTKSTNLDSLNTTEIFDINTLSISYGPSLPYGIFESSGVLLNDGRVLISGGTDSNGKFLSSLLVFNPVTNSISKIGEMKVSRSKHTLTLLQNGNVLIAGGLTEIGNSKYAEIFDPTTNSTTLIPDPMP</sequence>
<dbReference type="EMBL" id="CP043888">
    <property type="protein sequence ID" value="QOI45069.1"/>
    <property type="molecule type" value="Genomic_DNA"/>
</dbReference>
<name>A0AAQ0B1C8_LEPIR</name>
<evidence type="ECO:0000313" key="4">
    <source>
        <dbReference type="Proteomes" id="UP000663124"/>
    </source>
</evidence>
<dbReference type="PANTHER" id="PTHR46344:SF27">
    <property type="entry name" value="KELCH REPEAT SUPERFAMILY PROTEIN"/>
    <property type="match status" value="1"/>
</dbReference>
<reference evidence="3" key="1">
    <citation type="submission" date="2019-09" db="EMBL/GenBank/DDBJ databases">
        <title>Comparative Genomics of Leptospira interrogans Reveals Genome Plasticity - A Common Adaptive Strategy for Survival in Various Hosts.</title>
        <authorList>
            <person name="Ramli S.R."/>
            <person name="Bunk B."/>
            <person name="Goris M."/>
            <person name="Bhuju S."/>
            <person name="Jarek M."/>
            <person name="Sproer C."/>
            <person name="Mustakim S."/>
            <person name="Strommenger B."/>
            <person name="Pessler F."/>
        </authorList>
    </citation>
    <scope>NUCLEOTIDE SEQUENCE</scope>
    <source>
        <strain evidence="3">782</strain>
        <plasmid evidence="3">p4</plasmid>
    </source>
</reference>
<gene>
    <name evidence="3" type="ORF">Lepto782_23085</name>
</gene>
<evidence type="ECO:0008006" key="5">
    <source>
        <dbReference type="Google" id="ProtNLM"/>
    </source>
</evidence>
<keyword evidence="1" id="KW-0880">Kelch repeat</keyword>
<dbReference type="RefSeq" id="WP_061244080.1">
    <property type="nucleotide sequence ID" value="NZ_CP043888.1"/>
</dbReference>
<dbReference type="Proteomes" id="UP000663124">
    <property type="component" value="Plasmid p4"/>
</dbReference>
<keyword evidence="2" id="KW-0677">Repeat</keyword>
<dbReference type="InterPro" id="IPR006652">
    <property type="entry name" value="Kelch_1"/>
</dbReference>
<dbReference type="SMART" id="SM00612">
    <property type="entry name" value="Kelch"/>
    <property type="match status" value="5"/>
</dbReference>
<dbReference type="PANTHER" id="PTHR46344">
    <property type="entry name" value="OS02G0202900 PROTEIN"/>
    <property type="match status" value="1"/>
</dbReference>
<dbReference type="Gene3D" id="2.120.10.80">
    <property type="entry name" value="Kelch-type beta propeller"/>
    <property type="match status" value="2"/>
</dbReference>
<proteinExistence type="predicted"/>
<evidence type="ECO:0000256" key="1">
    <source>
        <dbReference type="ARBA" id="ARBA00022441"/>
    </source>
</evidence>
<keyword evidence="3" id="KW-0614">Plasmid</keyword>
<organism evidence="3 4">
    <name type="scientific">Leptospira interrogans serovar Canicola</name>
    <dbReference type="NCBI Taxonomy" id="211880"/>
    <lineage>
        <taxon>Bacteria</taxon>
        <taxon>Pseudomonadati</taxon>
        <taxon>Spirochaetota</taxon>
        <taxon>Spirochaetia</taxon>
        <taxon>Leptospirales</taxon>
        <taxon>Leptospiraceae</taxon>
        <taxon>Leptospira</taxon>
    </lineage>
</organism>